<dbReference type="SFLD" id="SFLDG01067">
    <property type="entry name" value="SPASM/twitch_domain_containing"/>
    <property type="match status" value="1"/>
</dbReference>
<sequence>MNEQPKDIRADFQPIDLRKFVDPLKTLQGDARAEVDLTRLETLWINTGTLCNIECKNCYIKSSPTNDQLVYFTLDDALAFYDEIKSLDLATPEIGFTGGEPFMNPQILEMIEAALQRGFNVLVLTNAMQPMQRKRIKQGLISLNAKYADQLALRVSLDHYTKDLHEVERGAETWSKVLAGLGWLSQNNFNIAIAGRTCWGEPEETERQGYATLIAGHNWPVDSQNYGQLILFPEMDEQVDVPEITTACWGILGKVPDDVMCATSRMVVRRKDANAATVLPCTLLPYDAGFDMGSNLAQSLVKNGGNFNNGAVKLNHPHCAKFCVLGGGSCTA</sequence>
<dbReference type="GO" id="GO:0003824">
    <property type="term" value="F:catalytic activity"/>
    <property type="evidence" value="ECO:0007669"/>
    <property type="project" value="InterPro"/>
</dbReference>
<dbReference type="PANTHER" id="PTHR11228">
    <property type="entry name" value="RADICAL SAM DOMAIN PROTEIN"/>
    <property type="match status" value="1"/>
</dbReference>
<dbReference type="InterPro" id="IPR007197">
    <property type="entry name" value="rSAM"/>
</dbReference>
<dbReference type="EMBL" id="UOEC01000203">
    <property type="protein sequence ID" value="VAW02850.1"/>
    <property type="molecule type" value="Genomic_DNA"/>
</dbReference>
<dbReference type="Gene3D" id="3.20.20.70">
    <property type="entry name" value="Aldolase class I"/>
    <property type="match status" value="1"/>
</dbReference>
<accession>A0A3B0SEU1</accession>
<dbReference type="SFLD" id="SFLDS00029">
    <property type="entry name" value="Radical_SAM"/>
    <property type="match status" value="1"/>
</dbReference>
<reference evidence="6" key="1">
    <citation type="submission" date="2018-06" db="EMBL/GenBank/DDBJ databases">
        <authorList>
            <person name="Zhirakovskaya E."/>
        </authorList>
    </citation>
    <scope>NUCLEOTIDE SEQUENCE</scope>
</reference>
<dbReference type="Pfam" id="PF04055">
    <property type="entry name" value="Radical_SAM"/>
    <property type="match status" value="1"/>
</dbReference>
<keyword evidence="1" id="KW-0949">S-adenosyl-L-methionine</keyword>
<feature type="domain" description="Radical SAM core" evidence="5">
    <location>
        <begin position="45"/>
        <end position="194"/>
    </location>
</feature>
<evidence type="ECO:0000256" key="4">
    <source>
        <dbReference type="ARBA" id="ARBA00023014"/>
    </source>
</evidence>
<dbReference type="PANTHER" id="PTHR11228:SF7">
    <property type="entry name" value="PQQA PEPTIDE CYCLASE"/>
    <property type="match status" value="1"/>
</dbReference>
<evidence type="ECO:0000256" key="2">
    <source>
        <dbReference type="ARBA" id="ARBA00022723"/>
    </source>
</evidence>
<evidence type="ECO:0000313" key="6">
    <source>
        <dbReference type="EMBL" id="VAW02850.1"/>
    </source>
</evidence>
<dbReference type="InterPro" id="IPR050377">
    <property type="entry name" value="Radical_SAM_PqqE_MftC-like"/>
</dbReference>
<evidence type="ECO:0000256" key="1">
    <source>
        <dbReference type="ARBA" id="ARBA00022691"/>
    </source>
</evidence>
<dbReference type="InterPro" id="IPR058240">
    <property type="entry name" value="rSAM_sf"/>
</dbReference>
<protein>
    <submittedName>
        <fullName evidence="6">Radical SAM domain protein</fullName>
    </submittedName>
</protein>
<dbReference type="GO" id="GO:0051536">
    <property type="term" value="F:iron-sulfur cluster binding"/>
    <property type="evidence" value="ECO:0007669"/>
    <property type="project" value="UniProtKB-KW"/>
</dbReference>
<dbReference type="GO" id="GO:0046872">
    <property type="term" value="F:metal ion binding"/>
    <property type="evidence" value="ECO:0007669"/>
    <property type="project" value="UniProtKB-KW"/>
</dbReference>
<evidence type="ECO:0000259" key="5">
    <source>
        <dbReference type="Pfam" id="PF04055"/>
    </source>
</evidence>
<dbReference type="CDD" id="cd01335">
    <property type="entry name" value="Radical_SAM"/>
    <property type="match status" value="1"/>
</dbReference>
<dbReference type="InterPro" id="IPR013785">
    <property type="entry name" value="Aldolase_TIM"/>
</dbReference>
<keyword evidence="4" id="KW-0411">Iron-sulfur</keyword>
<gene>
    <name evidence="6" type="ORF">MNBD_ALPHA08-994</name>
</gene>
<keyword evidence="3" id="KW-0408">Iron</keyword>
<organism evidence="6">
    <name type="scientific">hydrothermal vent metagenome</name>
    <dbReference type="NCBI Taxonomy" id="652676"/>
    <lineage>
        <taxon>unclassified sequences</taxon>
        <taxon>metagenomes</taxon>
        <taxon>ecological metagenomes</taxon>
    </lineage>
</organism>
<evidence type="ECO:0000256" key="3">
    <source>
        <dbReference type="ARBA" id="ARBA00023004"/>
    </source>
</evidence>
<dbReference type="SUPFAM" id="SSF102114">
    <property type="entry name" value="Radical SAM enzymes"/>
    <property type="match status" value="1"/>
</dbReference>
<keyword evidence="2" id="KW-0479">Metal-binding</keyword>
<dbReference type="AlphaFoldDB" id="A0A3B0SEU1"/>
<name>A0A3B0SEU1_9ZZZZ</name>
<proteinExistence type="predicted"/>